<reference evidence="9" key="1">
    <citation type="submission" date="2020-11" db="EMBL/GenBank/DDBJ databases">
        <authorList>
            <person name="Tran Van P."/>
        </authorList>
    </citation>
    <scope>NUCLEOTIDE SEQUENCE</scope>
</reference>
<evidence type="ECO:0000256" key="6">
    <source>
        <dbReference type="SAM" id="Phobius"/>
    </source>
</evidence>
<feature type="compositionally biased region" description="Basic and acidic residues" evidence="5">
    <location>
        <begin position="313"/>
        <end position="338"/>
    </location>
</feature>
<dbReference type="InterPro" id="IPR043203">
    <property type="entry name" value="VGCC_Ca_Na"/>
</dbReference>
<dbReference type="GO" id="GO:0005248">
    <property type="term" value="F:voltage-gated sodium channel activity"/>
    <property type="evidence" value="ECO:0007669"/>
    <property type="project" value="InterPro"/>
</dbReference>
<dbReference type="AlphaFoldDB" id="A0A7R9HJL1"/>
<dbReference type="PANTHER" id="PTHR10037">
    <property type="entry name" value="VOLTAGE-GATED CATION CHANNEL CALCIUM AND SODIUM"/>
    <property type="match status" value="1"/>
</dbReference>
<evidence type="ECO:0000259" key="7">
    <source>
        <dbReference type="Pfam" id="PF00520"/>
    </source>
</evidence>
<dbReference type="Pfam" id="PF00520">
    <property type="entry name" value="Ion_trans"/>
    <property type="match status" value="4"/>
</dbReference>
<comment type="subcellular location">
    <subcellularLocation>
        <location evidence="1">Membrane</location>
        <topology evidence="1">Multi-pass membrane protein</topology>
    </subcellularLocation>
</comment>
<accession>A0A7R9HJL1</accession>
<protein>
    <recommendedName>
        <fullName evidence="10">Sodium channel protein para</fullName>
    </recommendedName>
</protein>
<feature type="transmembrane region" description="Helical" evidence="6">
    <location>
        <begin position="914"/>
        <end position="947"/>
    </location>
</feature>
<evidence type="ECO:0000259" key="8">
    <source>
        <dbReference type="Pfam" id="PF06512"/>
    </source>
</evidence>
<evidence type="ECO:0000256" key="1">
    <source>
        <dbReference type="ARBA" id="ARBA00004141"/>
    </source>
</evidence>
<organism evidence="9">
    <name type="scientific">Timema monikensis</name>
    <dbReference type="NCBI Taxonomy" id="170555"/>
    <lineage>
        <taxon>Eukaryota</taxon>
        <taxon>Metazoa</taxon>
        <taxon>Ecdysozoa</taxon>
        <taxon>Arthropoda</taxon>
        <taxon>Hexapoda</taxon>
        <taxon>Insecta</taxon>
        <taxon>Pterygota</taxon>
        <taxon>Neoptera</taxon>
        <taxon>Polyneoptera</taxon>
        <taxon>Phasmatodea</taxon>
        <taxon>Timematodea</taxon>
        <taxon>Timematoidea</taxon>
        <taxon>Timematidae</taxon>
        <taxon>Timema</taxon>
    </lineage>
</organism>
<keyword evidence="3 6" id="KW-1133">Transmembrane helix</keyword>
<evidence type="ECO:0000256" key="5">
    <source>
        <dbReference type="SAM" id="MobiDB-lite"/>
    </source>
</evidence>
<evidence type="ECO:0000256" key="2">
    <source>
        <dbReference type="ARBA" id="ARBA00022692"/>
    </source>
</evidence>
<feature type="domain" description="Ion transport" evidence="7">
    <location>
        <begin position="768"/>
        <end position="976"/>
    </location>
</feature>
<dbReference type="Gene3D" id="1.10.287.70">
    <property type="match status" value="3"/>
</dbReference>
<dbReference type="GO" id="GO:0001518">
    <property type="term" value="C:voltage-gated sodium channel complex"/>
    <property type="evidence" value="ECO:0007669"/>
    <property type="project" value="InterPro"/>
</dbReference>
<proteinExistence type="predicted"/>
<dbReference type="FunFam" id="1.10.287.70:FF:000046">
    <property type="entry name" value="Sodium channel protein"/>
    <property type="match status" value="1"/>
</dbReference>
<feature type="region of interest" description="Disordered" evidence="5">
    <location>
        <begin position="302"/>
        <end position="357"/>
    </location>
</feature>
<dbReference type="Gene3D" id="1.20.120.350">
    <property type="entry name" value="Voltage-gated potassium channels. Chain C"/>
    <property type="match status" value="2"/>
</dbReference>
<dbReference type="InterPro" id="IPR044564">
    <property type="entry name" value="Na_chnl_inactivation_gate"/>
</dbReference>
<dbReference type="InterPro" id="IPR010526">
    <property type="entry name" value="Na_trans_assoc_dom"/>
</dbReference>
<feature type="transmembrane region" description="Helical" evidence="6">
    <location>
        <begin position="552"/>
        <end position="573"/>
    </location>
</feature>
<evidence type="ECO:0008006" key="10">
    <source>
        <dbReference type="Google" id="ProtNLM"/>
    </source>
</evidence>
<feature type="domain" description="Ion transport" evidence="7">
    <location>
        <begin position="2"/>
        <end position="114"/>
    </location>
</feature>
<dbReference type="EMBL" id="OB792827">
    <property type="protein sequence ID" value="CAD7424709.1"/>
    <property type="molecule type" value="Genomic_DNA"/>
</dbReference>
<feature type="transmembrane region" description="Helical" evidence="6">
    <location>
        <begin position="580"/>
        <end position="602"/>
    </location>
</feature>
<dbReference type="GO" id="GO:0019228">
    <property type="term" value="P:neuronal action potential"/>
    <property type="evidence" value="ECO:0007669"/>
    <property type="project" value="TreeGrafter"/>
</dbReference>
<keyword evidence="2 6" id="KW-0812">Transmembrane</keyword>
<dbReference type="Pfam" id="PF06512">
    <property type="entry name" value="Na_trans_assoc"/>
    <property type="match status" value="1"/>
</dbReference>
<dbReference type="FunFam" id="1.20.120.350:FF:000026">
    <property type="entry name" value="Sodium channel protein"/>
    <property type="match status" value="1"/>
</dbReference>
<evidence type="ECO:0000313" key="9">
    <source>
        <dbReference type="EMBL" id="CAD7424709.1"/>
    </source>
</evidence>
<dbReference type="InterPro" id="IPR005821">
    <property type="entry name" value="Ion_trans_dom"/>
</dbReference>
<feature type="domain" description="Sodium ion transport-associated" evidence="8">
    <location>
        <begin position="122"/>
        <end position="410"/>
    </location>
</feature>
<feature type="domain" description="Ion transport" evidence="7">
    <location>
        <begin position="562"/>
        <end position="718"/>
    </location>
</feature>
<feature type="transmembrane region" description="Helical" evidence="6">
    <location>
        <begin position="85"/>
        <end position="108"/>
    </location>
</feature>
<dbReference type="SUPFAM" id="SSF81324">
    <property type="entry name" value="Voltage-gated potassium channels"/>
    <property type="match status" value="2"/>
</dbReference>
<dbReference type="PANTHER" id="PTHR10037:SF288">
    <property type="entry name" value="SODIUM CHANNEL PROTEIN PARA"/>
    <property type="match status" value="1"/>
</dbReference>
<feature type="compositionally biased region" description="Acidic residues" evidence="5">
    <location>
        <begin position="339"/>
        <end position="357"/>
    </location>
</feature>
<name>A0A7R9HJL1_9NEOP</name>
<feature type="transmembrane region" description="Helical" evidence="6">
    <location>
        <begin position="772"/>
        <end position="790"/>
    </location>
</feature>
<keyword evidence="4 6" id="KW-0472">Membrane</keyword>
<feature type="transmembrane region" description="Helical" evidence="6">
    <location>
        <begin position="685"/>
        <end position="709"/>
    </location>
</feature>
<evidence type="ECO:0000256" key="4">
    <source>
        <dbReference type="ARBA" id="ARBA00023136"/>
    </source>
</evidence>
<sequence>MGRTVGALGNLTFVLCIIIFIFAVMGMQLFGKNYTDNVDRFPDGDMPRWNFTDFMHSFMIVFRVLCGEWIESMWDCMWVGDWSCIPFFLATVVIGNLVVLNLFLALLLSNFGSSNLSAPTADNETNKIAEAFDRFGRANAWVKRNLLHLAKLLRSKLTNQISDQTPGEGPSSSWKEGLYPIRSLWSRCKVSDFCTEGGMPDLRISEKAHGRDTDLDLTTDEILADGLGFRDKKSPKDQNQLEVAIGDGMEFTIHGDLKNKLKKGKLVMNHSKLIGNNIQGNHQDNRIEDDFLRHHLDEDALSNKSYGSHKNRPFIEKSHNNSRETLDGEEKKDASKEDLEQEDLEEDGENEEGPLDEDLVIDAATEDALLEDYPSDCFPDTWYKKFPFLAGDNDAPFWQGWAHLRLKTFQLIENKYFETAVITMILLSSLALALEDVHLQYRPILQDILYYMDKIFTVIFFLEMLIKWLALGFKKYFTNAWCWLDFVIVMLSLINLAATWAGAADIPAFRSMRTLRALRPLRAVSRWEGMRVSIQGGVEEGLERHESKNVSFTTKIVIITVYGVFQVVVNALVQAIPSIFNVLLVCLIFWLIFAIMGVQLFAGKYFKCVDLNLTTLSHEIIPDKNACIAENYTWLNSAMNFDHVGKAYLCLFQVATFKGWIQIMNDAIDSREIGKQPIRETNIYMYLYFVFFIIFGSFFTLNLFIGVIIDNFNEQKKKIRGSLEMFMTEDQKKYYNAMKKMGSKKPLKAIPRPRWKPQAIVFEIVTNKKFDMIIMLFIGLNMLTMTMDHYQQSDSFSNVLDYLNMIFIVIFSSECLMKIFALRYHYFKEPWNLFDFVVVILSILGKYQLTCVWNECPTKCGVENLTPRMPHLGLVLSDIIEKYFVSPTLLRVVRVAKVGRVLRLVKGAKGIRTLLFALAMSLPALFNICLLLFLVMFIFAIFGMSFFMHVKDKSGLDDVYNFKTFGQSMILLFQVRSR</sequence>
<dbReference type="CDD" id="cd13433">
    <property type="entry name" value="Na_channel_gate"/>
    <property type="match status" value="1"/>
</dbReference>
<evidence type="ECO:0000256" key="3">
    <source>
        <dbReference type="ARBA" id="ARBA00022989"/>
    </source>
</evidence>
<feature type="transmembrane region" description="Helical" evidence="6">
    <location>
        <begin position="12"/>
        <end position="30"/>
    </location>
</feature>
<feature type="transmembrane region" description="Helical" evidence="6">
    <location>
        <begin position="480"/>
        <end position="503"/>
    </location>
</feature>
<feature type="transmembrane region" description="Helical" evidence="6">
    <location>
        <begin position="802"/>
        <end position="821"/>
    </location>
</feature>
<feature type="transmembrane region" description="Helical" evidence="6">
    <location>
        <begin position="416"/>
        <end position="434"/>
    </location>
</feature>
<feature type="domain" description="Ion transport" evidence="7">
    <location>
        <begin position="414"/>
        <end position="534"/>
    </location>
</feature>
<feature type="transmembrane region" description="Helical" evidence="6">
    <location>
        <begin position="454"/>
        <end position="473"/>
    </location>
</feature>
<dbReference type="GO" id="GO:0086010">
    <property type="term" value="P:membrane depolarization during action potential"/>
    <property type="evidence" value="ECO:0007669"/>
    <property type="project" value="TreeGrafter"/>
</dbReference>
<gene>
    <name evidence="9" type="ORF">TMSB3V08_LOCUS1640</name>
</gene>
<dbReference type="InterPro" id="IPR027359">
    <property type="entry name" value="Volt_channel_dom_sf"/>
</dbReference>